<keyword evidence="8" id="KW-1185">Reference proteome</keyword>
<gene>
    <name evidence="7" type="ORF">K0B96_15770</name>
</gene>
<evidence type="ECO:0000256" key="5">
    <source>
        <dbReference type="ARBA" id="ARBA00023136"/>
    </source>
</evidence>
<evidence type="ECO:0000256" key="4">
    <source>
        <dbReference type="ARBA" id="ARBA00022989"/>
    </source>
</evidence>
<evidence type="ECO:0000256" key="1">
    <source>
        <dbReference type="ARBA" id="ARBA00004141"/>
    </source>
</evidence>
<evidence type="ECO:0000256" key="3">
    <source>
        <dbReference type="ARBA" id="ARBA00022692"/>
    </source>
</evidence>
<dbReference type="Pfam" id="PF01594">
    <property type="entry name" value="AI-2E_transport"/>
    <property type="match status" value="1"/>
</dbReference>
<dbReference type="AlphaFoldDB" id="A0A8F9TV90"/>
<proteinExistence type="inferred from homology"/>
<comment type="similarity">
    <text evidence="2">Belongs to the autoinducer-2 exporter (AI-2E) (TC 2.A.86) family.</text>
</comment>
<evidence type="ECO:0000256" key="6">
    <source>
        <dbReference type="SAM" id="Phobius"/>
    </source>
</evidence>
<dbReference type="KEGG" id="ole:K0B96_15770"/>
<feature type="transmembrane region" description="Helical" evidence="6">
    <location>
        <begin position="209"/>
        <end position="230"/>
    </location>
</feature>
<name>A0A8F9TV90_9BACT</name>
<sequence length="361" mass="38008">MSEAAISHRGPPSLGRFAAYVGVTCAIVALFALSWMLRDVCLIAFGALVFAVAIRALASPLHRRLHVPEGLSVGIVVVLLVALALGLSWLFGRQIAAQLEGLGQRLPQAVTDLRAWVAQLPGGEFILSRVSSVTDGGEGGGGNALAGVQKFLALGATTLGHAVIMFFGGVFMAASPAVYRDGAVRLFPVGYRKKLHGALMGSGEALRKWLVGQLVSMICVGTLTGVGLAVIGAPLPLVLGIMAGLFNFIPILGPVLAFGPGVLVAFTDSPQTAVYAGLVYFLVQELEGHAITPLAQRWAVRLPPAVGLFAVLTFAMLFGFFGVLFGMPLAVVVMVLVRKLYVRDALEDAPPPPRRNRRPRT</sequence>
<protein>
    <submittedName>
        <fullName evidence="7">AI-2E family transporter</fullName>
    </submittedName>
</protein>
<dbReference type="PANTHER" id="PTHR21716">
    <property type="entry name" value="TRANSMEMBRANE PROTEIN"/>
    <property type="match status" value="1"/>
</dbReference>
<comment type="subcellular location">
    <subcellularLocation>
        <location evidence="1">Membrane</location>
        <topology evidence="1">Multi-pass membrane protein</topology>
    </subcellularLocation>
</comment>
<dbReference type="PANTHER" id="PTHR21716:SF62">
    <property type="entry name" value="TRANSPORT PROTEIN YDBI-RELATED"/>
    <property type="match status" value="1"/>
</dbReference>
<reference evidence="7" key="1">
    <citation type="submission" date="2021-08" db="EMBL/GenBank/DDBJ databases">
        <title>Genome of a novel bacterium of the phylum Verrucomicrobia, Oleiharenicola sp. KSB-15.</title>
        <authorList>
            <person name="Chung J.-H."/>
            <person name="Ahn J.-H."/>
            <person name="Yoon Y."/>
            <person name="Kim D.-Y."/>
            <person name="An S.-H."/>
            <person name="Park I."/>
            <person name="Yeon J."/>
        </authorList>
    </citation>
    <scope>NUCLEOTIDE SEQUENCE</scope>
    <source>
        <strain evidence="7">KSB-15</strain>
    </source>
</reference>
<feature type="transmembrane region" description="Helical" evidence="6">
    <location>
        <begin position="308"/>
        <end position="337"/>
    </location>
</feature>
<evidence type="ECO:0000313" key="7">
    <source>
        <dbReference type="EMBL" id="QYM78740.1"/>
    </source>
</evidence>
<accession>A0A8F9TV90</accession>
<dbReference type="InterPro" id="IPR002549">
    <property type="entry name" value="AI-2E-like"/>
</dbReference>
<keyword evidence="3 6" id="KW-0812">Transmembrane</keyword>
<feature type="transmembrane region" description="Helical" evidence="6">
    <location>
        <begin position="70"/>
        <end position="91"/>
    </location>
</feature>
<dbReference type="RefSeq" id="WP_220161844.1">
    <property type="nucleotide sequence ID" value="NZ_CP080507.1"/>
</dbReference>
<keyword evidence="5 6" id="KW-0472">Membrane</keyword>
<keyword evidence="4 6" id="KW-1133">Transmembrane helix</keyword>
<feature type="transmembrane region" description="Helical" evidence="6">
    <location>
        <begin position="40"/>
        <end position="58"/>
    </location>
</feature>
<dbReference type="GO" id="GO:0055085">
    <property type="term" value="P:transmembrane transport"/>
    <property type="evidence" value="ECO:0007669"/>
    <property type="project" value="TreeGrafter"/>
</dbReference>
<dbReference type="GO" id="GO:0016020">
    <property type="term" value="C:membrane"/>
    <property type="evidence" value="ECO:0007669"/>
    <property type="project" value="UniProtKB-SubCell"/>
</dbReference>
<dbReference type="Proteomes" id="UP000825051">
    <property type="component" value="Chromosome"/>
</dbReference>
<feature type="transmembrane region" description="Helical" evidence="6">
    <location>
        <begin position="17"/>
        <end position="33"/>
    </location>
</feature>
<dbReference type="EMBL" id="CP080507">
    <property type="protein sequence ID" value="QYM78740.1"/>
    <property type="molecule type" value="Genomic_DNA"/>
</dbReference>
<feature type="transmembrane region" description="Helical" evidence="6">
    <location>
        <begin position="237"/>
        <end position="259"/>
    </location>
</feature>
<organism evidence="7 8">
    <name type="scientific">Horticoccus luteus</name>
    <dbReference type="NCBI Taxonomy" id="2862869"/>
    <lineage>
        <taxon>Bacteria</taxon>
        <taxon>Pseudomonadati</taxon>
        <taxon>Verrucomicrobiota</taxon>
        <taxon>Opitutia</taxon>
        <taxon>Opitutales</taxon>
        <taxon>Opitutaceae</taxon>
        <taxon>Horticoccus</taxon>
    </lineage>
</organism>
<evidence type="ECO:0000313" key="8">
    <source>
        <dbReference type="Proteomes" id="UP000825051"/>
    </source>
</evidence>
<evidence type="ECO:0000256" key="2">
    <source>
        <dbReference type="ARBA" id="ARBA00009773"/>
    </source>
</evidence>
<feature type="transmembrane region" description="Helical" evidence="6">
    <location>
        <begin position="151"/>
        <end position="174"/>
    </location>
</feature>